<dbReference type="RefSeq" id="YP_004300784.1">
    <property type="nucleotide sequence ID" value="NC_015250.1"/>
</dbReference>
<dbReference type="KEGG" id="vg:10323190"/>
<keyword evidence="2" id="KW-1185">Reference proteome</keyword>
<evidence type="ECO:0000313" key="1">
    <source>
        <dbReference type="EMBL" id="ADJ19518.1"/>
    </source>
</evidence>
<dbReference type="EMBL" id="HM114315">
    <property type="protein sequence ID" value="ADJ19518.1"/>
    <property type="molecule type" value="Genomic_DNA"/>
</dbReference>
<protein>
    <submittedName>
        <fullName evidence="1">Uncharacterized protein</fullName>
    </submittedName>
</protein>
<sequence length="105" mass="12176">MKTFTQIHEEVNSGKVYVLIQRKGKDGKTEVQMRDESFTSAQFARLKKQIESDPYEKSQYASIEVKGYKTFKSWRTDALNAKSKGYFSHAHGVEIASNENWFVPY</sequence>
<reference evidence="1 2" key="1">
    <citation type="journal article" date="2010" name="Virol. J.">
        <title>Genomes of the T4-related bacteriophages as windows on microbial genome evolution.</title>
        <authorList>
            <person name="Petrov V.M."/>
            <person name="Ratnayaka S."/>
            <person name="Nolan J.M."/>
            <person name="Miller E.S."/>
            <person name="Karam J.D."/>
        </authorList>
    </citation>
    <scope>NUCLEOTIDE SEQUENCE [LARGE SCALE GENOMIC DNA]</scope>
    <source>
        <strain evidence="1">Acj133</strain>
    </source>
</reference>
<name>D9I6D7_9CAUD</name>
<proteinExistence type="predicted"/>
<organism evidence="1 2">
    <name type="scientific">Acinetobacter phage 133</name>
    <dbReference type="NCBI Taxonomy" id="2919552"/>
    <lineage>
        <taxon>Viruses</taxon>
        <taxon>Duplodnaviria</taxon>
        <taxon>Heunggongvirae</taxon>
        <taxon>Uroviricota</taxon>
        <taxon>Caudoviricetes</taxon>
        <taxon>Pantevenvirales</taxon>
        <taxon>Straboviridae</taxon>
        <taxon>Tevenvirinae</taxon>
        <taxon>Centumtrigintavirus</taxon>
        <taxon>Centumtrigintavirus cv133</taxon>
        <taxon>Acinetobacter virus 133</taxon>
    </lineage>
</organism>
<dbReference type="GeneID" id="10323190"/>
<gene>
    <name evidence="1" type="ORF">Acj133p203</name>
</gene>
<accession>D9I6D7</accession>
<dbReference type="Proteomes" id="UP000000330">
    <property type="component" value="Segment"/>
</dbReference>
<evidence type="ECO:0000313" key="2">
    <source>
        <dbReference type="Proteomes" id="UP000000330"/>
    </source>
</evidence>